<gene>
    <name evidence="9" type="primary">25484561</name>
    <name evidence="8" type="ordered locus">MTR_1g077780</name>
</gene>
<dbReference type="EnsemblPlants" id="KEH42899">
    <property type="protein sequence ID" value="KEH42899"/>
    <property type="gene ID" value="MTR_1g077780"/>
</dbReference>
<dbReference type="EMBL" id="CM001217">
    <property type="protein sequence ID" value="KEH42899.1"/>
    <property type="molecule type" value="Genomic_DNA"/>
</dbReference>
<evidence type="ECO:0000256" key="3">
    <source>
        <dbReference type="ARBA" id="ARBA00023125"/>
    </source>
</evidence>
<accession>A0A072VLP6</accession>
<dbReference type="STRING" id="3880.A0A072VLP6"/>
<reference evidence="8 10" key="2">
    <citation type="journal article" date="2014" name="BMC Genomics">
        <title>An improved genome release (version Mt4.0) for the model legume Medicago truncatula.</title>
        <authorList>
            <person name="Tang H."/>
            <person name="Krishnakumar V."/>
            <person name="Bidwell S."/>
            <person name="Rosen B."/>
            <person name="Chan A."/>
            <person name="Zhou S."/>
            <person name="Gentzbittel L."/>
            <person name="Childs K.L."/>
            <person name="Yandell M."/>
            <person name="Gundlach H."/>
            <person name="Mayer K.F."/>
            <person name="Schwartz D.C."/>
            <person name="Town C.D."/>
        </authorList>
    </citation>
    <scope>GENOME REANNOTATION</scope>
    <source>
        <strain evidence="8">A17</strain>
        <strain evidence="9 10">cv. Jemalong A17</strain>
    </source>
</reference>
<dbReference type="KEGG" id="mtr:25484561"/>
<protein>
    <submittedName>
        <fullName evidence="8">WRKY family transcription factor</fullName>
    </submittedName>
</protein>
<evidence type="ECO:0000313" key="10">
    <source>
        <dbReference type="Proteomes" id="UP000002051"/>
    </source>
</evidence>
<dbReference type="AlphaFoldDB" id="A0A072VLP6"/>
<dbReference type="PANTHER" id="PTHR31221">
    <property type="entry name" value="WRKY TRANSCRIPTION FACTOR PROTEIN 1-RELATED"/>
    <property type="match status" value="1"/>
</dbReference>
<dbReference type="Gene3D" id="2.20.25.80">
    <property type="entry name" value="WRKY domain"/>
    <property type="match status" value="1"/>
</dbReference>
<evidence type="ECO:0000256" key="4">
    <source>
        <dbReference type="ARBA" id="ARBA00023163"/>
    </source>
</evidence>
<dbReference type="InterPro" id="IPR003657">
    <property type="entry name" value="WRKY_dom"/>
</dbReference>
<evidence type="ECO:0000313" key="9">
    <source>
        <dbReference type="EnsemblPlants" id="KEH42899"/>
    </source>
</evidence>
<reference evidence="8 10" key="1">
    <citation type="journal article" date="2011" name="Nature">
        <title>The Medicago genome provides insight into the evolution of rhizobial symbioses.</title>
        <authorList>
            <person name="Young N.D."/>
            <person name="Debelle F."/>
            <person name="Oldroyd G.E."/>
            <person name="Geurts R."/>
            <person name="Cannon S.B."/>
            <person name="Udvardi M.K."/>
            <person name="Benedito V.A."/>
            <person name="Mayer K.F."/>
            <person name="Gouzy J."/>
            <person name="Schoof H."/>
            <person name="Van de Peer Y."/>
            <person name="Proost S."/>
            <person name="Cook D.R."/>
            <person name="Meyers B.C."/>
            <person name="Spannagl M."/>
            <person name="Cheung F."/>
            <person name="De Mita S."/>
            <person name="Krishnakumar V."/>
            <person name="Gundlach H."/>
            <person name="Zhou S."/>
            <person name="Mudge J."/>
            <person name="Bharti A.K."/>
            <person name="Murray J.D."/>
            <person name="Naoumkina M.A."/>
            <person name="Rosen B."/>
            <person name="Silverstein K.A."/>
            <person name="Tang H."/>
            <person name="Rombauts S."/>
            <person name="Zhao P.X."/>
            <person name="Zhou P."/>
            <person name="Barbe V."/>
            <person name="Bardou P."/>
            <person name="Bechner M."/>
            <person name="Bellec A."/>
            <person name="Berger A."/>
            <person name="Berges H."/>
            <person name="Bidwell S."/>
            <person name="Bisseling T."/>
            <person name="Choisne N."/>
            <person name="Couloux A."/>
            <person name="Denny R."/>
            <person name="Deshpande S."/>
            <person name="Dai X."/>
            <person name="Doyle J.J."/>
            <person name="Dudez A.M."/>
            <person name="Farmer A.D."/>
            <person name="Fouteau S."/>
            <person name="Franken C."/>
            <person name="Gibelin C."/>
            <person name="Gish J."/>
            <person name="Goldstein S."/>
            <person name="Gonzalez A.J."/>
            <person name="Green P.J."/>
            <person name="Hallab A."/>
            <person name="Hartog M."/>
            <person name="Hua A."/>
            <person name="Humphray S.J."/>
            <person name="Jeong D.H."/>
            <person name="Jing Y."/>
            <person name="Jocker A."/>
            <person name="Kenton S.M."/>
            <person name="Kim D.J."/>
            <person name="Klee K."/>
            <person name="Lai H."/>
            <person name="Lang C."/>
            <person name="Lin S."/>
            <person name="Macmil S.L."/>
            <person name="Magdelenat G."/>
            <person name="Matthews L."/>
            <person name="McCorrison J."/>
            <person name="Monaghan E.L."/>
            <person name="Mun J.H."/>
            <person name="Najar F.Z."/>
            <person name="Nicholson C."/>
            <person name="Noirot C."/>
            <person name="O'Bleness M."/>
            <person name="Paule C.R."/>
            <person name="Poulain J."/>
            <person name="Prion F."/>
            <person name="Qin B."/>
            <person name="Qu C."/>
            <person name="Retzel E.F."/>
            <person name="Riddle C."/>
            <person name="Sallet E."/>
            <person name="Samain S."/>
            <person name="Samson N."/>
            <person name="Sanders I."/>
            <person name="Saurat O."/>
            <person name="Scarpelli C."/>
            <person name="Schiex T."/>
            <person name="Segurens B."/>
            <person name="Severin A.J."/>
            <person name="Sherrier D.J."/>
            <person name="Shi R."/>
            <person name="Sims S."/>
            <person name="Singer S.R."/>
            <person name="Sinharoy S."/>
            <person name="Sterck L."/>
            <person name="Viollet A."/>
            <person name="Wang B.B."/>
            <person name="Wang K."/>
            <person name="Wang M."/>
            <person name="Wang X."/>
            <person name="Warfsmann J."/>
            <person name="Weissenbach J."/>
            <person name="White D.D."/>
            <person name="White J.D."/>
            <person name="Wiley G.B."/>
            <person name="Wincker P."/>
            <person name="Xing Y."/>
            <person name="Yang L."/>
            <person name="Yao Z."/>
            <person name="Ying F."/>
            <person name="Zhai J."/>
            <person name="Zhou L."/>
            <person name="Zuber A."/>
            <person name="Denarie J."/>
            <person name="Dixon R.A."/>
            <person name="May G.D."/>
            <person name="Schwartz D.C."/>
            <person name="Rogers J."/>
            <person name="Quetier F."/>
            <person name="Town C.D."/>
            <person name="Roe B.A."/>
        </authorList>
    </citation>
    <scope>NUCLEOTIDE SEQUENCE [LARGE SCALE GENOMIC DNA]</scope>
    <source>
        <strain evidence="8">A17</strain>
        <strain evidence="9 10">cv. Jemalong A17</strain>
    </source>
</reference>
<organism evidence="8 10">
    <name type="scientific">Medicago truncatula</name>
    <name type="common">Barrel medic</name>
    <name type="synonym">Medicago tribuloides</name>
    <dbReference type="NCBI Taxonomy" id="3880"/>
    <lineage>
        <taxon>Eukaryota</taxon>
        <taxon>Viridiplantae</taxon>
        <taxon>Streptophyta</taxon>
        <taxon>Embryophyta</taxon>
        <taxon>Tracheophyta</taxon>
        <taxon>Spermatophyta</taxon>
        <taxon>Magnoliopsida</taxon>
        <taxon>eudicotyledons</taxon>
        <taxon>Gunneridae</taxon>
        <taxon>Pentapetalae</taxon>
        <taxon>rosids</taxon>
        <taxon>fabids</taxon>
        <taxon>Fabales</taxon>
        <taxon>Fabaceae</taxon>
        <taxon>Papilionoideae</taxon>
        <taxon>50 kb inversion clade</taxon>
        <taxon>NPAAA clade</taxon>
        <taxon>Hologalegina</taxon>
        <taxon>IRL clade</taxon>
        <taxon>Trifolieae</taxon>
        <taxon>Medicago</taxon>
    </lineage>
</organism>
<dbReference type="Pfam" id="PF03106">
    <property type="entry name" value="WRKY"/>
    <property type="match status" value="1"/>
</dbReference>
<dbReference type="SUPFAM" id="SSF118290">
    <property type="entry name" value="WRKY DNA-binding domain"/>
    <property type="match status" value="1"/>
</dbReference>
<dbReference type="PANTHER" id="PTHR31221:SF130">
    <property type="entry name" value="WRKY TRANSCRIPTION FACTOR 3-RELATED"/>
    <property type="match status" value="1"/>
</dbReference>
<evidence type="ECO:0000256" key="5">
    <source>
        <dbReference type="ARBA" id="ARBA00023242"/>
    </source>
</evidence>
<evidence type="ECO:0000256" key="2">
    <source>
        <dbReference type="ARBA" id="ARBA00023015"/>
    </source>
</evidence>
<keyword evidence="2" id="KW-0805">Transcription regulation</keyword>
<dbReference type="GO" id="GO:0043565">
    <property type="term" value="F:sequence-specific DNA binding"/>
    <property type="evidence" value="ECO:0007669"/>
    <property type="project" value="InterPro"/>
</dbReference>
<comment type="subcellular location">
    <subcellularLocation>
        <location evidence="1">Nucleus</location>
    </subcellularLocation>
</comment>
<dbReference type="Proteomes" id="UP000002051">
    <property type="component" value="Unassembled WGS sequence"/>
</dbReference>
<dbReference type="OrthoDB" id="1918969at2759"/>
<keyword evidence="3" id="KW-0238">DNA-binding</keyword>
<feature type="region of interest" description="Disordered" evidence="6">
    <location>
        <begin position="124"/>
        <end position="146"/>
    </location>
</feature>
<reference evidence="9" key="3">
    <citation type="submission" date="2015-04" db="UniProtKB">
        <authorList>
            <consortium name="EnsemblPlants"/>
        </authorList>
    </citation>
    <scope>IDENTIFICATION</scope>
    <source>
        <strain evidence="9">cv. Jemalong A17</strain>
    </source>
</reference>
<keyword evidence="10" id="KW-1185">Reference proteome</keyword>
<dbReference type="GO" id="GO:0005634">
    <property type="term" value="C:nucleus"/>
    <property type="evidence" value="ECO:0007669"/>
    <property type="project" value="UniProtKB-SubCell"/>
</dbReference>
<evidence type="ECO:0000256" key="6">
    <source>
        <dbReference type="SAM" id="MobiDB-lite"/>
    </source>
</evidence>
<evidence type="ECO:0000313" key="8">
    <source>
        <dbReference type="EMBL" id="KEH42899.1"/>
    </source>
</evidence>
<feature type="compositionally biased region" description="Basic and acidic residues" evidence="6">
    <location>
        <begin position="16"/>
        <end position="28"/>
    </location>
</feature>
<dbReference type="InterPro" id="IPR036576">
    <property type="entry name" value="WRKY_dom_sf"/>
</dbReference>
<evidence type="ECO:0000259" key="7">
    <source>
        <dbReference type="PROSITE" id="PS50811"/>
    </source>
</evidence>
<evidence type="ECO:0000256" key="1">
    <source>
        <dbReference type="ARBA" id="ARBA00004123"/>
    </source>
</evidence>
<keyword evidence="5" id="KW-0539">Nucleus</keyword>
<dbReference type="InterPro" id="IPR044810">
    <property type="entry name" value="WRKY_plant"/>
</dbReference>
<dbReference type="SMART" id="SM00774">
    <property type="entry name" value="WRKY"/>
    <property type="match status" value="1"/>
</dbReference>
<feature type="region of interest" description="Disordered" evidence="6">
    <location>
        <begin position="1"/>
        <end position="28"/>
    </location>
</feature>
<keyword evidence="4" id="KW-0804">Transcription</keyword>
<proteinExistence type="predicted"/>
<dbReference type="HOGENOM" id="CLU_1780182_0_0_1"/>
<sequence length="146" mass="16318">MEPSKNEELGGDEIEVDGKLVEPSPRRRNPEIAILNQIGSSYRSPREPRINIITTSKIDLLEDGYNWRKYGEQVCIGNPNPRSYYKCTAPGCSIRKCVERAWVDPKDVITTYVGRHNHDVPTSMANSHTISEEPSFDGIGNGGDTI</sequence>
<feature type="domain" description="WRKY" evidence="7">
    <location>
        <begin position="56"/>
        <end position="121"/>
    </location>
</feature>
<dbReference type="PROSITE" id="PS50811">
    <property type="entry name" value="WRKY"/>
    <property type="match status" value="1"/>
</dbReference>
<dbReference type="GO" id="GO:0003700">
    <property type="term" value="F:DNA-binding transcription factor activity"/>
    <property type="evidence" value="ECO:0007669"/>
    <property type="project" value="InterPro"/>
</dbReference>
<name>A0A072VLP6_MEDTR</name>